<accession>T1K1H6</accession>
<reference evidence="2" key="1">
    <citation type="submission" date="2011-08" db="EMBL/GenBank/DDBJ databases">
        <authorList>
            <person name="Rombauts S."/>
        </authorList>
    </citation>
    <scope>NUCLEOTIDE SEQUENCE</scope>
    <source>
        <strain evidence="2">London</strain>
    </source>
</reference>
<evidence type="ECO:0000313" key="2">
    <source>
        <dbReference type="Proteomes" id="UP000015104"/>
    </source>
</evidence>
<proteinExistence type="predicted"/>
<dbReference type="HOGENOM" id="CLU_3399857_0_0_1"/>
<sequence length="31" mass="3546">MSNNLIDVGLFERRASQSLADNLTAFFLWIC</sequence>
<dbReference type="Proteomes" id="UP000015104">
    <property type="component" value="Unassembled WGS sequence"/>
</dbReference>
<keyword evidence="2" id="KW-1185">Reference proteome</keyword>
<dbReference type="EnsemblMetazoa" id="tetur04g01430.1">
    <property type="protein sequence ID" value="tetur04g01430.1"/>
    <property type="gene ID" value="tetur04g01430"/>
</dbReference>
<name>T1K1H6_TETUR</name>
<protein>
    <submittedName>
        <fullName evidence="1">Uncharacterized protein</fullName>
    </submittedName>
</protein>
<organism evidence="1 2">
    <name type="scientific">Tetranychus urticae</name>
    <name type="common">Two-spotted spider mite</name>
    <dbReference type="NCBI Taxonomy" id="32264"/>
    <lineage>
        <taxon>Eukaryota</taxon>
        <taxon>Metazoa</taxon>
        <taxon>Ecdysozoa</taxon>
        <taxon>Arthropoda</taxon>
        <taxon>Chelicerata</taxon>
        <taxon>Arachnida</taxon>
        <taxon>Acari</taxon>
        <taxon>Acariformes</taxon>
        <taxon>Trombidiformes</taxon>
        <taxon>Prostigmata</taxon>
        <taxon>Eleutherengona</taxon>
        <taxon>Raphignathae</taxon>
        <taxon>Tetranychoidea</taxon>
        <taxon>Tetranychidae</taxon>
        <taxon>Tetranychus</taxon>
    </lineage>
</organism>
<dbReference type="EMBL" id="CAEY01001352">
    <property type="status" value="NOT_ANNOTATED_CDS"/>
    <property type="molecule type" value="Genomic_DNA"/>
</dbReference>
<evidence type="ECO:0000313" key="1">
    <source>
        <dbReference type="EnsemblMetazoa" id="tetur04g01430.1"/>
    </source>
</evidence>
<dbReference type="AlphaFoldDB" id="T1K1H6"/>
<reference evidence="1" key="2">
    <citation type="submission" date="2015-06" db="UniProtKB">
        <authorList>
            <consortium name="EnsemblMetazoa"/>
        </authorList>
    </citation>
    <scope>IDENTIFICATION</scope>
</reference>